<proteinExistence type="inferred from homology"/>
<evidence type="ECO:0000256" key="4">
    <source>
        <dbReference type="ARBA" id="ARBA00022490"/>
    </source>
</evidence>
<keyword evidence="5" id="KW-0472">Membrane</keyword>
<accession>A0A3P8QB02</accession>
<dbReference type="InterPro" id="IPR026752">
    <property type="entry name" value="Cavin_fam"/>
</dbReference>
<dbReference type="GO" id="GO:0005901">
    <property type="term" value="C:caveola"/>
    <property type="evidence" value="ECO:0007669"/>
    <property type="project" value="UniProtKB-SubCell"/>
</dbReference>
<evidence type="ECO:0000256" key="2">
    <source>
        <dbReference type="ARBA" id="ARBA00004496"/>
    </source>
</evidence>
<dbReference type="Proteomes" id="UP000265100">
    <property type="component" value="Chromosome 9"/>
</dbReference>
<name>A0A3P8QB02_ASTCA</name>
<keyword evidence="4" id="KW-0963">Cytoplasm</keyword>
<dbReference type="AlphaFoldDB" id="A0A3P8QB02"/>
<dbReference type="Ensembl" id="ENSACLT00000027131.2">
    <property type="protein sequence ID" value="ENSACLP00000026508.2"/>
    <property type="gene ID" value="ENSACLG00000018033.2"/>
</dbReference>
<reference evidence="6" key="2">
    <citation type="submission" date="2025-08" db="UniProtKB">
        <authorList>
            <consortium name="Ensembl"/>
        </authorList>
    </citation>
    <scope>IDENTIFICATION</scope>
</reference>
<evidence type="ECO:0000256" key="1">
    <source>
        <dbReference type="ARBA" id="ARBA00004345"/>
    </source>
</evidence>
<evidence type="ECO:0000256" key="5">
    <source>
        <dbReference type="ARBA" id="ARBA00023136"/>
    </source>
</evidence>
<evidence type="ECO:0000313" key="7">
    <source>
        <dbReference type="Proteomes" id="UP000265100"/>
    </source>
</evidence>
<reference evidence="6" key="1">
    <citation type="submission" date="2018-05" db="EMBL/GenBank/DDBJ databases">
        <authorList>
            <person name="Datahose"/>
        </authorList>
    </citation>
    <scope>NUCLEOTIDE SEQUENCE</scope>
</reference>
<sequence>MTDWWAEMMRVASWHCLERVAGASMGRVQVTQQRMEERQLELESTSKPSRPDVVKLTNEHATQLYRRPACWRKHGRSAGTSRMSGCMWENQNIRVKKVEAPQGDLLAKKQVQVVIFTGV</sequence>
<protein>
    <submittedName>
        <fullName evidence="6">Uncharacterized protein</fullName>
    </submittedName>
</protein>
<dbReference type="STRING" id="8154.ENSACLP00000026508"/>
<organism evidence="6 7">
    <name type="scientific">Astatotilapia calliptera</name>
    <name type="common">Eastern happy</name>
    <name type="synonym">Chromis callipterus</name>
    <dbReference type="NCBI Taxonomy" id="8154"/>
    <lineage>
        <taxon>Eukaryota</taxon>
        <taxon>Metazoa</taxon>
        <taxon>Chordata</taxon>
        <taxon>Craniata</taxon>
        <taxon>Vertebrata</taxon>
        <taxon>Euteleostomi</taxon>
        <taxon>Actinopterygii</taxon>
        <taxon>Neopterygii</taxon>
        <taxon>Teleostei</taxon>
        <taxon>Neoteleostei</taxon>
        <taxon>Acanthomorphata</taxon>
        <taxon>Ovalentaria</taxon>
        <taxon>Cichlomorphae</taxon>
        <taxon>Cichliformes</taxon>
        <taxon>Cichlidae</taxon>
        <taxon>African cichlids</taxon>
        <taxon>Pseudocrenilabrinae</taxon>
        <taxon>Haplochromini</taxon>
        <taxon>Astatotilapia</taxon>
    </lineage>
</organism>
<evidence type="ECO:0000256" key="3">
    <source>
        <dbReference type="ARBA" id="ARBA00008836"/>
    </source>
</evidence>
<dbReference type="Pfam" id="PF15237">
    <property type="entry name" value="PTRF_SDPR"/>
    <property type="match status" value="1"/>
</dbReference>
<comment type="subcellular location">
    <subcellularLocation>
        <location evidence="2">Cytoplasm</location>
    </subcellularLocation>
    <subcellularLocation>
        <location evidence="1">Membrane</location>
        <location evidence="1">Caveola</location>
    </subcellularLocation>
</comment>
<keyword evidence="7" id="KW-1185">Reference proteome</keyword>
<evidence type="ECO:0000313" key="6">
    <source>
        <dbReference type="Ensembl" id="ENSACLP00000026508.2"/>
    </source>
</evidence>
<comment type="similarity">
    <text evidence="3">Belongs to the CAVIN family.</text>
</comment>
<reference evidence="6" key="3">
    <citation type="submission" date="2025-09" db="UniProtKB">
        <authorList>
            <consortium name="Ensembl"/>
        </authorList>
    </citation>
    <scope>IDENTIFICATION</scope>
</reference>
<dbReference type="GO" id="GO:0005737">
    <property type="term" value="C:cytoplasm"/>
    <property type="evidence" value="ECO:0007669"/>
    <property type="project" value="UniProtKB-SubCell"/>
</dbReference>